<dbReference type="CDD" id="cd07341">
    <property type="entry name" value="M56_BlaR1_MecR1_like"/>
    <property type="match status" value="1"/>
</dbReference>
<feature type="domain" description="Peptidase M56" evidence="3">
    <location>
        <begin position="14"/>
        <end position="261"/>
    </location>
</feature>
<evidence type="ECO:0000259" key="4">
    <source>
        <dbReference type="Pfam" id="PF07715"/>
    </source>
</evidence>
<feature type="transmembrane region" description="Helical" evidence="2">
    <location>
        <begin position="37"/>
        <end position="58"/>
    </location>
</feature>
<comment type="subcellular location">
    <subcellularLocation>
        <location evidence="1">Cell outer membrane</location>
        <topology evidence="1">Multi-pass membrane protein</topology>
    </subcellularLocation>
</comment>
<proteinExistence type="inferred from homology"/>
<dbReference type="InterPro" id="IPR037066">
    <property type="entry name" value="Plug_dom_sf"/>
</dbReference>
<feature type="domain" description="TonB-dependent receptor plug" evidence="4">
    <location>
        <begin position="372"/>
        <end position="416"/>
    </location>
</feature>
<dbReference type="InterPro" id="IPR023997">
    <property type="entry name" value="TonB-dep_OMP_SusC/RagA_CS"/>
</dbReference>
<keyword evidence="1" id="KW-1134">Transmembrane beta strand</keyword>
<keyword evidence="6" id="KW-1185">Reference proteome</keyword>
<dbReference type="EMBL" id="JAVLVU010000001">
    <property type="protein sequence ID" value="MDT3405517.1"/>
    <property type="molecule type" value="Genomic_DNA"/>
</dbReference>
<dbReference type="Gene3D" id="2.170.130.10">
    <property type="entry name" value="TonB-dependent receptor, plug domain"/>
    <property type="match status" value="2"/>
</dbReference>
<comment type="caution">
    <text evidence="5">The sequence shown here is derived from an EMBL/GenBank/DDBJ whole genome shotgun (WGS) entry which is preliminary data.</text>
</comment>
<dbReference type="SUPFAM" id="SSF56935">
    <property type="entry name" value="Porins"/>
    <property type="match status" value="2"/>
</dbReference>
<evidence type="ECO:0000313" key="5">
    <source>
        <dbReference type="EMBL" id="MDT3405517.1"/>
    </source>
</evidence>
<keyword evidence="1 2" id="KW-0812">Transmembrane</keyword>
<evidence type="ECO:0000259" key="3">
    <source>
        <dbReference type="Pfam" id="PF05569"/>
    </source>
</evidence>
<sequence>MPVLIIYLLKVNAALLLFCLGYYGVLRKLTFYTLNRVYLVTAIIFSTLYPVVNIDTLLQRHEKLSAPLKPLQTVVIDFSDRVVHITQPTAQTNYWQWIVMVFWIGVVVMACRLAAQFWSLLRIYKRSEPAQIYNQPVRIIKEDANPFSFWQSIYINPKHHAEGELRSIIAHEQIHVKQWHTLDILLAEITLVFYWFNPGVWLMKKAVAENLEFITDRKILQQGIDAKSYQYSLLYASLNTSPNAMVNHFNISTIKKRIMMMNSKRSSRFGLARYGFVAPIMIALLLVFGTSKAALIKKTINQVQTATGAAIKDLVSDNLASTKAESNESYAVQAKKPAEQINLQKADISSSNTLNLIDTPKIKISVKSALNDSVLYVVDGVPLKGINPLSRINPNEIESVDIFKDSTGVKLYGEAGRKGLIIVSLKNTDSEAKRQLNQKLIDLGTTNKNKAFVNEVIIRGRPDTNLKPTGYYTPAGSDTKVPVYGNESTILALAGSAHKSSPAVSKLVKERDSLDRAIQAKIHDEVATAREKGVKEVTVIGYGTKSTGLKIIGTQLAGKEPLWVVDGKSQLLSPINDINPNTIESITVLKDASAVALYGQQAANGVIVITTKKAVKNTPKKN</sequence>
<dbReference type="RefSeq" id="WP_311954171.1">
    <property type="nucleotide sequence ID" value="NZ_JAVLVU010000001.1"/>
</dbReference>
<dbReference type="InterPro" id="IPR052173">
    <property type="entry name" value="Beta-lactam_resp_regulator"/>
</dbReference>
<keyword evidence="1 2" id="KW-0472">Membrane</keyword>
<dbReference type="PANTHER" id="PTHR34978:SF3">
    <property type="entry name" value="SLR0241 PROTEIN"/>
    <property type="match status" value="1"/>
</dbReference>
<feature type="transmembrane region" description="Helical" evidence="2">
    <location>
        <begin position="271"/>
        <end position="289"/>
    </location>
</feature>
<evidence type="ECO:0000313" key="6">
    <source>
        <dbReference type="Proteomes" id="UP001258315"/>
    </source>
</evidence>
<dbReference type="NCBIfam" id="TIGR04057">
    <property type="entry name" value="SusC_RagA_signa"/>
    <property type="match status" value="1"/>
</dbReference>
<dbReference type="PANTHER" id="PTHR34978">
    <property type="entry name" value="POSSIBLE SENSOR-TRANSDUCER PROTEIN BLAR"/>
    <property type="match status" value="1"/>
</dbReference>
<comment type="similarity">
    <text evidence="1">Belongs to the TonB-dependent receptor family.</text>
</comment>
<dbReference type="InterPro" id="IPR008756">
    <property type="entry name" value="Peptidase_M56"/>
</dbReference>
<reference evidence="6" key="1">
    <citation type="submission" date="2023-07" db="EMBL/GenBank/DDBJ databases">
        <title>Functional and genomic diversity of the sorghum phyllosphere microbiome.</title>
        <authorList>
            <person name="Shade A."/>
        </authorList>
    </citation>
    <scope>NUCLEOTIDE SEQUENCE [LARGE SCALE GENOMIC DNA]</scope>
    <source>
        <strain evidence="6">SORGH_AS_0422</strain>
    </source>
</reference>
<dbReference type="Proteomes" id="UP001258315">
    <property type="component" value="Unassembled WGS sequence"/>
</dbReference>
<name>A0ABU3H2N5_9SPHI</name>
<keyword evidence="1" id="KW-0813">Transport</keyword>
<gene>
    <name evidence="5" type="ORF">QE417_004589</name>
</gene>
<dbReference type="Pfam" id="PF07715">
    <property type="entry name" value="Plug"/>
    <property type="match status" value="2"/>
</dbReference>
<evidence type="ECO:0000256" key="1">
    <source>
        <dbReference type="PROSITE-ProRule" id="PRU01360"/>
    </source>
</evidence>
<protein>
    <submittedName>
        <fullName evidence="5">Bla regulator protein BlaR1</fullName>
    </submittedName>
</protein>
<organism evidence="5 6">
    <name type="scientific">Mucilaginibacter terrae</name>
    <dbReference type="NCBI Taxonomy" id="1955052"/>
    <lineage>
        <taxon>Bacteria</taxon>
        <taxon>Pseudomonadati</taxon>
        <taxon>Bacteroidota</taxon>
        <taxon>Sphingobacteriia</taxon>
        <taxon>Sphingobacteriales</taxon>
        <taxon>Sphingobacteriaceae</taxon>
        <taxon>Mucilaginibacter</taxon>
    </lineage>
</organism>
<evidence type="ECO:0000256" key="2">
    <source>
        <dbReference type="SAM" id="Phobius"/>
    </source>
</evidence>
<dbReference type="PROSITE" id="PS52016">
    <property type="entry name" value="TONB_DEPENDENT_REC_3"/>
    <property type="match status" value="1"/>
</dbReference>
<feature type="transmembrane region" description="Helical" evidence="2">
    <location>
        <begin position="94"/>
        <end position="115"/>
    </location>
</feature>
<keyword evidence="1" id="KW-0998">Cell outer membrane</keyword>
<dbReference type="Pfam" id="PF05569">
    <property type="entry name" value="Peptidase_M56"/>
    <property type="match status" value="1"/>
</dbReference>
<accession>A0ABU3H2N5</accession>
<dbReference type="InterPro" id="IPR012910">
    <property type="entry name" value="Plug_dom"/>
</dbReference>
<feature type="domain" description="TonB-dependent receptor plug" evidence="4">
    <location>
        <begin position="534"/>
        <end position="606"/>
    </location>
</feature>
<keyword evidence="2" id="KW-1133">Transmembrane helix</keyword>
<feature type="transmembrane region" description="Helical" evidence="2">
    <location>
        <begin position="6"/>
        <end position="25"/>
    </location>
</feature>
<dbReference type="InterPro" id="IPR039426">
    <property type="entry name" value="TonB-dep_rcpt-like"/>
</dbReference>